<evidence type="ECO:0000313" key="3">
    <source>
        <dbReference type="EMBL" id="CAK7231894.1"/>
    </source>
</evidence>
<evidence type="ECO:0000313" key="4">
    <source>
        <dbReference type="Proteomes" id="UP001642406"/>
    </source>
</evidence>
<accession>A0ABP0CIG7</accession>
<feature type="compositionally biased region" description="Low complexity" evidence="1">
    <location>
        <begin position="198"/>
        <end position="209"/>
    </location>
</feature>
<feature type="compositionally biased region" description="Low complexity" evidence="1">
    <location>
        <begin position="653"/>
        <end position="670"/>
    </location>
</feature>
<comment type="caution">
    <text evidence="3">The sequence shown here is derived from an EMBL/GenBank/DDBJ whole genome shotgun (WGS) entry which is preliminary data.</text>
</comment>
<dbReference type="EMBL" id="CAWUHC010000098">
    <property type="protein sequence ID" value="CAK7231894.1"/>
    <property type="molecule type" value="Genomic_DNA"/>
</dbReference>
<dbReference type="Proteomes" id="UP001642406">
    <property type="component" value="Unassembled WGS sequence"/>
</dbReference>
<feature type="region of interest" description="Disordered" evidence="1">
    <location>
        <begin position="494"/>
        <end position="513"/>
    </location>
</feature>
<dbReference type="InterPro" id="IPR057517">
    <property type="entry name" value="SsdA-like_C"/>
</dbReference>
<feature type="region of interest" description="Disordered" evidence="1">
    <location>
        <begin position="653"/>
        <end position="720"/>
    </location>
</feature>
<reference evidence="3 4" key="1">
    <citation type="submission" date="2024-01" db="EMBL/GenBank/DDBJ databases">
        <authorList>
            <person name="Allen C."/>
            <person name="Tagirdzhanova G."/>
        </authorList>
    </citation>
    <scope>NUCLEOTIDE SEQUENCE [LARGE SCALE GENOMIC DNA]</scope>
</reference>
<sequence>MKHITTTETGFPPLTSIQATPACIIAAGQTRPLKTCTSGWRKIAETNAQMLDGERWTGLVRSFAETVGFHLHHSIRDTPKVSVRVPENDGRYVACHAEKKLGLYFLAKQMKFANIGLDEALKGKLMEASLPLSRRQARIYLGHKPCKSCSDFLRCIRQHTGIIIKTVSGPVFSEHIRKRTFCSGNFNTKTLAKKTVVNQNNYDGDGSSSNDDEVKGKKNNKDDNDESQENEETVHDNEDEIEMADEMDPLEAVEAILETFPVGNVAHPHTPIIRPTGDVDDNNNFSDDKDEEEDNAQNDNDNDNDEVPLPAQYLPTSHVSVRSSPSPSISLASVVDSFVIDRRDRYPIYTSPTRCGGTAAPPSIWGERSKPPVTPCLEAPEFFSHEDMCEEAAGLSTQLANEQSYFFGTPSAPSERSVAMAANADAPAADALRVDPNPAHRQALQTPVNRPRTQALGSSDTHIMIDDGCEASPGAQSAVSPSFQVLLDRAERQNRARKHIQQQQQRLEVDPPRARSLAIPSDAAHIRRVSDARAVQHRAAFNPAQMVNGGPQTNRKRQGIDNAPYRPRQSLGQTPIVDLTDDNDTRPTQRVAPSYSQTRFGPSGSNAQKNSNTGIYVYGQSSGTTAATHGVTGRWFPTAVAARVTDPDIIELSSHTRSSSNSPSVFASPACQAPQPRPTPVTHLPQRSWPTAASRRRSIARPVRRNGRVNSSSSRGTHPFPDLSTFVCDTEAGWV</sequence>
<protein>
    <recommendedName>
        <fullName evidence="2">Single-strand DNA deaminase toxin A-like C-terminal domain-containing protein</fullName>
    </recommendedName>
</protein>
<feature type="compositionally biased region" description="Acidic residues" evidence="1">
    <location>
        <begin position="288"/>
        <end position="306"/>
    </location>
</feature>
<keyword evidence="4" id="KW-1185">Reference proteome</keyword>
<organism evidence="3 4">
    <name type="scientific">Sporothrix bragantina</name>
    <dbReference type="NCBI Taxonomy" id="671064"/>
    <lineage>
        <taxon>Eukaryota</taxon>
        <taxon>Fungi</taxon>
        <taxon>Dikarya</taxon>
        <taxon>Ascomycota</taxon>
        <taxon>Pezizomycotina</taxon>
        <taxon>Sordariomycetes</taxon>
        <taxon>Sordariomycetidae</taxon>
        <taxon>Ophiostomatales</taxon>
        <taxon>Ophiostomataceae</taxon>
        <taxon>Sporothrix</taxon>
    </lineage>
</organism>
<feature type="compositionally biased region" description="Acidic residues" evidence="1">
    <location>
        <begin position="223"/>
        <end position="241"/>
    </location>
</feature>
<feature type="compositionally biased region" description="Basic residues" evidence="1">
    <location>
        <begin position="694"/>
        <end position="707"/>
    </location>
</feature>
<feature type="domain" description="Single-strand DNA deaminase toxin A-like C-terminal" evidence="2">
    <location>
        <begin position="36"/>
        <end position="101"/>
    </location>
</feature>
<evidence type="ECO:0000259" key="2">
    <source>
        <dbReference type="Pfam" id="PF24120"/>
    </source>
</evidence>
<proteinExistence type="predicted"/>
<feature type="compositionally biased region" description="Polar residues" evidence="1">
    <location>
        <begin position="594"/>
        <end position="611"/>
    </location>
</feature>
<evidence type="ECO:0000256" key="1">
    <source>
        <dbReference type="SAM" id="MobiDB-lite"/>
    </source>
</evidence>
<feature type="region of interest" description="Disordered" evidence="1">
    <location>
        <begin position="268"/>
        <end position="311"/>
    </location>
</feature>
<feature type="region of interest" description="Disordered" evidence="1">
    <location>
        <begin position="197"/>
        <end position="241"/>
    </location>
</feature>
<name>A0ABP0CIG7_9PEZI</name>
<feature type="region of interest" description="Disordered" evidence="1">
    <location>
        <begin position="540"/>
        <end position="611"/>
    </location>
</feature>
<dbReference type="Pfam" id="PF24120">
    <property type="entry name" value="SsdA_C"/>
    <property type="match status" value="1"/>
</dbReference>
<gene>
    <name evidence="3" type="ORF">SBRCBS47491_008084</name>
</gene>
<feature type="compositionally biased region" description="Basic and acidic residues" evidence="1">
    <location>
        <begin position="212"/>
        <end position="222"/>
    </location>
</feature>